<proteinExistence type="predicted"/>
<dbReference type="Pfam" id="PF01244">
    <property type="entry name" value="Peptidase_M19"/>
    <property type="match status" value="1"/>
</dbReference>
<dbReference type="OrthoDB" id="9804920at2"/>
<dbReference type="RefSeq" id="WP_155477336.1">
    <property type="nucleotide sequence ID" value="NZ_WNKU01000021.1"/>
</dbReference>
<comment type="caution">
    <text evidence="1">The sequence shown here is derived from an EMBL/GenBank/DDBJ whole genome shotgun (WGS) entry which is preliminary data.</text>
</comment>
<dbReference type="EMBL" id="WNKU01000021">
    <property type="protein sequence ID" value="MTV50248.1"/>
    <property type="molecule type" value="Genomic_DNA"/>
</dbReference>
<protein>
    <submittedName>
        <fullName evidence="1">Membrane dipeptidase</fullName>
    </submittedName>
</protein>
<dbReference type="InterPro" id="IPR008257">
    <property type="entry name" value="Pept_M19"/>
</dbReference>
<keyword evidence="2" id="KW-1185">Reference proteome</keyword>
<dbReference type="GO" id="GO:0006508">
    <property type="term" value="P:proteolysis"/>
    <property type="evidence" value="ECO:0007669"/>
    <property type="project" value="InterPro"/>
</dbReference>
<dbReference type="PANTHER" id="PTHR10443">
    <property type="entry name" value="MICROSOMAL DIPEPTIDASE"/>
    <property type="match status" value="1"/>
</dbReference>
<dbReference type="PANTHER" id="PTHR10443:SF12">
    <property type="entry name" value="DIPEPTIDASE"/>
    <property type="match status" value="1"/>
</dbReference>
<accession>A0A6I3SMM5</accession>
<organism evidence="1 2">
    <name type="scientific">Heliobacterium mobile</name>
    <name type="common">Heliobacillus mobilis</name>
    <dbReference type="NCBI Taxonomy" id="28064"/>
    <lineage>
        <taxon>Bacteria</taxon>
        <taxon>Bacillati</taxon>
        <taxon>Bacillota</taxon>
        <taxon>Clostridia</taxon>
        <taxon>Eubacteriales</taxon>
        <taxon>Heliobacteriaceae</taxon>
        <taxon>Heliobacterium</taxon>
    </lineage>
</organism>
<evidence type="ECO:0000313" key="2">
    <source>
        <dbReference type="Proteomes" id="UP000430670"/>
    </source>
</evidence>
<evidence type="ECO:0000313" key="1">
    <source>
        <dbReference type="EMBL" id="MTV50248.1"/>
    </source>
</evidence>
<dbReference type="Gene3D" id="3.20.20.140">
    <property type="entry name" value="Metal-dependent hydrolases"/>
    <property type="match status" value="1"/>
</dbReference>
<dbReference type="GO" id="GO:0070573">
    <property type="term" value="F:metallodipeptidase activity"/>
    <property type="evidence" value="ECO:0007669"/>
    <property type="project" value="InterPro"/>
</dbReference>
<sequence>MYPVVDAHCDTLSRLGKEKFDYSSGPGPITKETLARGFVKVQFFAAYIDEAHKPYGSLRQALELIHRFHSLTEEHSLGLRKVLWKEDLNELDRRIGALLTVEGAEALEGSLDVLHVLFRLGVRSIGLTWNQRNLLADGSWEEGSKSGLTRFGRQVVEAMQQIGMLVDLAHISPTGFWDVLEVSTKPVIVSHSNCRRIREHPRNLDDRQIRALAEQGGVMGINFCPDFLAAGMANLERVVEHIDHACQVAGTYEHVGIGSDFDGIEKTPRGLETAAAYPRLWDALSQKGYQKEQIKAIAGDNFLRLLTLQLPSSPDCPVSVP</sequence>
<gene>
    <name evidence="1" type="ORF">GJ688_14825</name>
</gene>
<dbReference type="SUPFAM" id="SSF51556">
    <property type="entry name" value="Metallo-dependent hydrolases"/>
    <property type="match status" value="1"/>
</dbReference>
<name>A0A6I3SMM5_HELMO</name>
<reference evidence="1 2" key="1">
    <citation type="submission" date="2019-11" db="EMBL/GenBank/DDBJ databases">
        <title>Whole-genome sequence of a the green, strictly anaerobic photosynthetic bacterium Heliobacillus mobilis DSM 6151.</title>
        <authorList>
            <person name="Kyndt J.A."/>
            <person name="Meyer T.E."/>
        </authorList>
    </citation>
    <scope>NUCLEOTIDE SEQUENCE [LARGE SCALE GENOMIC DNA]</scope>
    <source>
        <strain evidence="1 2">DSM 6151</strain>
    </source>
</reference>
<dbReference type="AlphaFoldDB" id="A0A6I3SMM5"/>
<dbReference type="CDD" id="cd01301">
    <property type="entry name" value="rDP_like"/>
    <property type="match status" value="1"/>
</dbReference>
<dbReference type="InterPro" id="IPR032466">
    <property type="entry name" value="Metal_Hydrolase"/>
</dbReference>
<dbReference type="Proteomes" id="UP000430670">
    <property type="component" value="Unassembled WGS sequence"/>
</dbReference>
<dbReference type="PROSITE" id="PS51365">
    <property type="entry name" value="RENAL_DIPEPTIDASE_2"/>
    <property type="match status" value="1"/>
</dbReference>